<evidence type="ECO:0000256" key="3">
    <source>
        <dbReference type="ARBA" id="ARBA00023172"/>
    </source>
</evidence>
<reference evidence="7 8" key="1">
    <citation type="journal article" date="2024" name="Int. J. Syst. Evol. Microbiol.">
        <title>Lacrimispora brassicae sp. nov. isolated from fermented cabbage, and proposal of Clostridium indicum Gundawar et al. 2019 and Clostridium methoxybenzovorans Mechichi et al. 1999 as heterotypic synonyms of Lacrimispora amygdalina (Parshina et al. 2003) Haas and Blanchard 2020 and Lacrimispora indolis (McClung and McCoy 1957) Haas and Blanchard 2020, respectively.</title>
        <authorList>
            <person name="Kobayashi H."/>
            <person name="Tanizawa Y."/>
            <person name="Sakamoto M."/>
            <person name="Ohkuma M."/>
            <person name="Tohno M."/>
        </authorList>
    </citation>
    <scope>NUCLEOTIDE SEQUENCE [LARGE SCALE GENOMIC DNA]</scope>
    <source>
        <strain evidence="7 8">DSM 12857</strain>
    </source>
</reference>
<evidence type="ECO:0000313" key="8">
    <source>
        <dbReference type="Proteomes" id="UP001419084"/>
    </source>
</evidence>
<keyword evidence="2 4" id="KW-0238">DNA-binding</keyword>
<evidence type="ECO:0000256" key="1">
    <source>
        <dbReference type="ARBA" id="ARBA00008857"/>
    </source>
</evidence>
<accession>A0ABQ5M998</accession>
<feature type="domain" description="Tyr recombinase" evidence="5">
    <location>
        <begin position="212"/>
        <end position="397"/>
    </location>
</feature>
<dbReference type="CDD" id="cd01188">
    <property type="entry name" value="INT_RitA_C_like"/>
    <property type="match status" value="1"/>
</dbReference>
<sequence>METNSIYETVNYLQNWMEKGGYAKGRILQFNSTTNQLIKFMDSKGISDFNTTVGIDFLQDHYDYTPGEEPSNVNQMRLRYLGMLSEFQLHGAPLPKARRRDYVIPEIFRVATESFLAYRRFEGIVERNMSTISLYLERFFSYLTGQNVSSISQIGIRHIHGFLRFITGFSNQTKDHTMRTVRQFLKFCFKNNFHPEDLSEHVPFVHYEKRAQIPSAYSYEDVMKLLSLVDRSNPIGKRNYAILLMVARLGLRSGDVSNLRFNNIDWEQNRISLAQHKTGNPLSLPLLEDVGLAIIDYLKFGRPRCDVSNIFVKHRPPVSPFSSSGIYTMVSDHIGKAGLLVQNKKRGPHALRHSLASRLLEENVPLPVISEILGHANTNTTAVYLSIDIEKLRNCALEV</sequence>
<comment type="similarity">
    <text evidence="1">Belongs to the 'phage' integrase family.</text>
</comment>
<evidence type="ECO:0000313" key="7">
    <source>
        <dbReference type="EMBL" id="GLB31539.1"/>
    </source>
</evidence>
<evidence type="ECO:0000259" key="5">
    <source>
        <dbReference type="PROSITE" id="PS51898"/>
    </source>
</evidence>
<gene>
    <name evidence="7" type="ORF">LAD12857_34620</name>
</gene>
<name>A0ABQ5M998_9FIRM</name>
<feature type="domain" description="Core-binding (CB)" evidence="6">
    <location>
        <begin position="106"/>
        <end position="189"/>
    </location>
</feature>
<keyword evidence="8" id="KW-1185">Reference proteome</keyword>
<dbReference type="Pfam" id="PF00589">
    <property type="entry name" value="Phage_integrase"/>
    <property type="match status" value="1"/>
</dbReference>
<dbReference type="PANTHER" id="PTHR30349:SF41">
    <property type="entry name" value="INTEGRASE_RECOMBINASE PROTEIN MJ0367-RELATED"/>
    <property type="match status" value="1"/>
</dbReference>
<evidence type="ECO:0000256" key="2">
    <source>
        <dbReference type="ARBA" id="ARBA00023125"/>
    </source>
</evidence>
<comment type="caution">
    <text evidence="7">The sequence shown here is derived from an EMBL/GenBank/DDBJ whole genome shotgun (WGS) entry which is preliminary data.</text>
</comment>
<dbReference type="InterPro" id="IPR050090">
    <property type="entry name" value="Tyrosine_recombinase_XerCD"/>
</dbReference>
<dbReference type="PROSITE" id="PS51898">
    <property type="entry name" value="TYR_RECOMBINASE"/>
    <property type="match status" value="1"/>
</dbReference>
<dbReference type="RefSeq" id="WP_346065826.1">
    <property type="nucleotide sequence ID" value="NZ_BRPJ01000074.1"/>
</dbReference>
<dbReference type="Gene3D" id="1.10.443.10">
    <property type="entry name" value="Intergrase catalytic core"/>
    <property type="match status" value="1"/>
</dbReference>
<dbReference type="PROSITE" id="PS51900">
    <property type="entry name" value="CB"/>
    <property type="match status" value="1"/>
</dbReference>
<evidence type="ECO:0000256" key="4">
    <source>
        <dbReference type="PROSITE-ProRule" id="PRU01248"/>
    </source>
</evidence>
<keyword evidence="3" id="KW-0233">DNA recombination</keyword>
<evidence type="ECO:0008006" key="9">
    <source>
        <dbReference type="Google" id="ProtNLM"/>
    </source>
</evidence>
<evidence type="ECO:0000259" key="6">
    <source>
        <dbReference type="PROSITE" id="PS51900"/>
    </source>
</evidence>
<proteinExistence type="inferred from homology"/>
<dbReference type="InterPro" id="IPR044068">
    <property type="entry name" value="CB"/>
</dbReference>
<dbReference type="InterPro" id="IPR013762">
    <property type="entry name" value="Integrase-like_cat_sf"/>
</dbReference>
<dbReference type="SUPFAM" id="SSF56349">
    <property type="entry name" value="DNA breaking-rejoining enzymes"/>
    <property type="match status" value="1"/>
</dbReference>
<dbReference type="Proteomes" id="UP001419084">
    <property type="component" value="Unassembled WGS sequence"/>
</dbReference>
<dbReference type="Gene3D" id="1.10.150.130">
    <property type="match status" value="1"/>
</dbReference>
<protein>
    <recommendedName>
        <fullName evidence="9">Integrase</fullName>
    </recommendedName>
</protein>
<dbReference type="InterPro" id="IPR010998">
    <property type="entry name" value="Integrase_recombinase_N"/>
</dbReference>
<dbReference type="PANTHER" id="PTHR30349">
    <property type="entry name" value="PHAGE INTEGRASE-RELATED"/>
    <property type="match status" value="1"/>
</dbReference>
<dbReference type="InterPro" id="IPR002104">
    <property type="entry name" value="Integrase_catalytic"/>
</dbReference>
<dbReference type="InterPro" id="IPR011010">
    <property type="entry name" value="DNA_brk_join_enz"/>
</dbReference>
<organism evidence="7 8">
    <name type="scientific">Lacrimispora amygdalina</name>
    <dbReference type="NCBI Taxonomy" id="253257"/>
    <lineage>
        <taxon>Bacteria</taxon>
        <taxon>Bacillati</taxon>
        <taxon>Bacillota</taxon>
        <taxon>Clostridia</taxon>
        <taxon>Lachnospirales</taxon>
        <taxon>Lachnospiraceae</taxon>
        <taxon>Lacrimispora</taxon>
    </lineage>
</organism>
<dbReference type="EMBL" id="BRPJ01000074">
    <property type="protein sequence ID" value="GLB31539.1"/>
    <property type="molecule type" value="Genomic_DNA"/>
</dbReference>